<dbReference type="PROSITE" id="PS51257">
    <property type="entry name" value="PROKAR_LIPOPROTEIN"/>
    <property type="match status" value="1"/>
</dbReference>
<gene>
    <name evidence="2" type="ORF">GCM10007894_09310</name>
</gene>
<sequence>MQTKHLLSLMMAATLVAGLSGCAELKQTGKEVGHATKEATTAIGHGSRDAVKAVGHTSKKVIQDIKES</sequence>
<keyword evidence="1" id="KW-0732">Signal</keyword>
<reference evidence="2 3" key="1">
    <citation type="journal article" date="2014" name="Int. J. Syst. Evol. Microbiol.">
        <title>Complete genome sequence of Corynebacterium casei LMG S-19264T (=DSM 44701T), isolated from a smear-ripened cheese.</title>
        <authorList>
            <consortium name="US DOE Joint Genome Institute (JGI-PGF)"/>
            <person name="Walter F."/>
            <person name="Albersmeier A."/>
            <person name="Kalinowski J."/>
            <person name="Ruckert C."/>
        </authorList>
    </citation>
    <scope>NUCLEOTIDE SEQUENCE [LARGE SCALE GENOMIC DNA]</scope>
    <source>
        <strain evidence="2 3">NBRC 112785</strain>
    </source>
</reference>
<organism evidence="2 3">
    <name type="scientific">Paraferrimonas haliotis</name>
    <dbReference type="NCBI Taxonomy" id="2013866"/>
    <lineage>
        <taxon>Bacteria</taxon>
        <taxon>Pseudomonadati</taxon>
        <taxon>Pseudomonadota</taxon>
        <taxon>Gammaproteobacteria</taxon>
        <taxon>Alteromonadales</taxon>
        <taxon>Ferrimonadaceae</taxon>
        <taxon>Paraferrimonas</taxon>
    </lineage>
</organism>
<accession>A0AA37WX35</accession>
<feature type="signal peptide" evidence="1">
    <location>
        <begin position="1"/>
        <end position="22"/>
    </location>
</feature>
<dbReference type="RefSeq" id="WP_233132560.1">
    <property type="nucleotide sequence ID" value="NZ_BSPO01000002.1"/>
</dbReference>
<evidence type="ECO:0000256" key="1">
    <source>
        <dbReference type="SAM" id="SignalP"/>
    </source>
</evidence>
<dbReference type="Proteomes" id="UP001157439">
    <property type="component" value="Unassembled WGS sequence"/>
</dbReference>
<evidence type="ECO:0008006" key="4">
    <source>
        <dbReference type="Google" id="ProtNLM"/>
    </source>
</evidence>
<evidence type="ECO:0000313" key="3">
    <source>
        <dbReference type="Proteomes" id="UP001157439"/>
    </source>
</evidence>
<name>A0AA37WX35_9GAMM</name>
<feature type="chain" id="PRO_5041241260" description="Lipoprotein" evidence="1">
    <location>
        <begin position="23"/>
        <end position="68"/>
    </location>
</feature>
<comment type="caution">
    <text evidence="2">The sequence shown here is derived from an EMBL/GenBank/DDBJ whole genome shotgun (WGS) entry which is preliminary data.</text>
</comment>
<dbReference type="EMBL" id="BSPO01000002">
    <property type="protein sequence ID" value="GLS82954.1"/>
    <property type="molecule type" value="Genomic_DNA"/>
</dbReference>
<protein>
    <recommendedName>
        <fullName evidence="4">Lipoprotein</fullName>
    </recommendedName>
</protein>
<dbReference type="AlphaFoldDB" id="A0AA37WX35"/>
<evidence type="ECO:0000313" key="2">
    <source>
        <dbReference type="EMBL" id="GLS82954.1"/>
    </source>
</evidence>
<keyword evidence="3" id="KW-1185">Reference proteome</keyword>
<proteinExistence type="predicted"/>